<keyword evidence="3" id="KW-1185">Reference proteome</keyword>
<dbReference type="EMBL" id="JAATJC010000001">
    <property type="protein sequence ID" value="NJC04675.1"/>
    <property type="molecule type" value="Genomic_DNA"/>
</dbReference>
<keyword evidence="1" id="KW-1133">Transmembrane helix</keyword>
<evidence type="ECO:0000313" key="3">
    <source>
        <dbReference type="Proteomes" id="UP000558192"/>
    </source>
</evidence>
<dbReference type="Proteomes" id="UP000558192">
    <property type="component" value="Unassembled WGS sequence"/>
</dbReference>
<reference evidence="2 3" key="1">
    <citation type="submission" date="2020-03" db="EMBL/GenBank/DDBJ databases">
        <title>Genomic Encyclopedia of Type Strains, Phase IV (KMG-IV): sequencing the most valuable type-strain genomes for metagenomic binning, comparative biology and taxonomic classification.</title>
        <authorList>
            <person name="Goeker M."/>
        </authorList>
    </citation>
    <scope>NUCLEOTIDE SEQUENCE [LARGE SCALE GENOMIC DNA]</scope>
    <source>
        <strain evidence="2 3">DSM 16846</strain>
    </source>
</reference>
<evidence type="ECO:0000313" key="2">
    <source>
        <dbReference type="EMBL" id="NJC04675.1"/>
    </source>
</evidence>
<protein>
    <submittedName>
        <fullName evidence="2">Putative membrane protein</fullName>
    </submittedName>
</protein>
<proteinExistence type="predicted"/>
<gene>
    <name evidence="2" type="ORF">GGQ97_000468</name>
</gene>
<keyword evidence="1" id="KW-0812">Transmembrane</keyword>
<evidence type="ECO:0000256" key="1">
    <source>
        <dbReference type="SAM" id="Phobius"/>
    </source>
</evidence>
<feature type="transmembrane region" description="Helical" evidence="1">
    <location>
        <begin position="96"/>
        <end position="119"/>
    </location>
</feature>
<accession>A0A7X5Y694</accession>
<dbReference type="AlphaFoldDB" id="A0A7X5Y694"/>
<organism evidence="2 3">
    <name type="scientific">Sphingomonas kaistensis</name>
    <dbReference type="NCBI Taxonomy" id="298708"/>
    <lineage>
        <taxon>Bacteria</taxon>
        <taxon>Pseudomonadati</taxon>
        <taxon>Pseudomonadota</taxon>
        <taxon>Alphaproteobacteria</taxon>
        <taxon>Sphingomonadales</taxon>
        <taxon>Sphingomonadaceae</taxon>
        <taxon>Sphingomonas</taxon>
    </lineage>
</organism>
<dbReference type="RefSeq" id="WP_168067460.1">
    <property type="nucleotide sequence ID" value="NZ_JAATJC010000001.1"/>
</dbReference>
<keyword evidence="1" id="KW-0472">Membrane</keyword>
<name>A0A7X5Y694_9SPHN</name>
<comment type="caution">
    <text evidence="2">The sequence shown here is derived from an EMBL/GenBank/DDBJ whole genome shotgun (WGS) entry which is preliminary data.</text>
</comment>
<sequence length="154" mass="15442">MLPSILIGALSGQRALSPIAAVAITAARDRLPEGSEAVPLLGNKLVAGGLLAVAVAEMVGDKWPKAPNRTVLSGSTARFLTAAAAGASLAPREHKVAGGLFAALTAVTAAHLGLAARLAAMKRWGQARTGFVEDALLLAGTALLIHQVAKPASA</sequence>